<evidence type="ECO:0000313" key="3">
    <source>
        <dbReference type="EMBL" id="MCP1168694.1"/>
    </source>
</evidence>
<organism evidence="3 4">
    <name type="scientific">Limimaricola litoreus</name>
    <dbReference type="NCBI Taxonomy" id="2955316"/>
    <lineage>
        <taxon>Bacteria</taxon>
        <taxon>Pseudomonadati</taxon>
        <taxon>Pseudomonadota</taxon>
        <taxon>Alphaproteobacteria</taxon>
        <taxon>Rhodobacterales</taxon>
        <taxon>Paracoccaceae</taxon>
        <taxon>Limimaricola</taxon>
    </lineage>
</organism>
<accession>A0A9X2FNX8</accession>
<gene>
    <name evidence="3" type="ORF">NHG85_09190</name>
</gene>
<keyword evidence="4" id="KW-1185">Reference proteome</keyword>
<comment type="caution">
    <text evidence="3">The sequence shown here is derived from an EMBL/GenBank/DDBJ whole genome shotgun (WGS) entry which is preliminary data.</text>
</comment>
<evidence type="ECO:0000256" key="1">
    <source>
        <dbReference type="SAM" id="MobiDB-lite"/>
    </source>
</evidence>
<feature type="transmembrane region" description="Helical" evidence="2">
    <location>
        <begin position="48"/>
        <end position="68"/>
    </location>
</feature>
<protein>
    <submittedName>
        <fullName evidence="3">Uncharacterized protein</fullName>
    </submittedName>
</protein>
<keyword evidence="2" id="KW-1133">Transmembrane helix</keyword>
<dbReference type="EMBL" id="JAMYXC010000130">
    <property type="protein sequence ID" value="MCP1168694.1"/>
    <property type="molecule type" value="Genomic_DNA"/>
</dbReference>
<feature type="region of interest" description="Disordered" evidence="1">
    <location>
        <begin position="1"/>
        <end position="22"/>
    </location>
</feature>
<evidence type="ECO:0000256" key="2">
    <source>
        <dbReference type="SAM" id="Phobius"/>
    </source>
</evidence>
<evidence type="ECO:0000313" key="4">
    <source>
        <dbReference type="Proteomes" id="UP001139477"/>
    </source>
</evidence>
<feature type="transmembrane region" description="Helical" evidence="2">
    <location>
        <begin position="394"/>
        <end position="418"/>
    </location>
</feature>
<feature type="transmembrane region" description="Helical" evidence="2">
    <location>
        <begin position="21"/>
        <end position="42"/>
    </location>
</feature>
<feature type="transmembrane region" description="Helical" evidence="2">
    <location>
        <begin position="362"/>
        <end position="382"/>
    </location>
</feature>
<feature type="transmembrane region" description="Helical" evidence="2">
    <location>
        <begin position="75"/>
        <end position="93"/>
    </location>
</feature>
<dbReference type="RefSeq" id="WP_253331682.1">
    <property type="nucleotide sequence ID" value="NZ_JAMYXC010000130.1"/>
</dbReference>
<name>A0A9X2FNX8_9RHOB</name>
<keyword evidence="2" id="KW-0812">Transmembrane</keyword>
<feature type="transmembrane region" description="Helical" evidence="2">
    <location>
        <begin position="338"/>
        <end position="356"/>
    </location>
</feature>
<feature type="transmembrane region" description="Helical" evidence="2">
    <location>
        <begin position="292"/>
        <end position="312"/>
    </location>
</feature>
<sequence>MTFPFRSLSRRGTRPAQADGSGAPAEPLLGAALVVLTVLVTLKDWAPGTQAGLWAAWCVPLVVALLALRLRGRRLGFVVVALLVTAALWAQGGDWGARVLAGLGSAAFIGAFFVALSTLRAAAETSLAIRACGQYLAEQPPGRRYLALTLGGQAFSVLLNYGSIALLGSLSVASSEKESDPEIRFHRRRRMLLAIQRGFVSVLPWSPLSFSVAITGALLPTAPYKATVLPAMVTGLIVAGTGWAMDQIFKPRLAHAPVRHAPEGGPGAVLPLLGLLALLGLPVWLLHVAFEVRVVGAVLLVVPLLALGWVLLQAGPRGAWGRMGRFAALELPRYRPELTLLMMAGYIGTAGAGLIAPHVAEFAPVIAALPGPLILALLVWFIPVTGQLGMNPILGVTLLFPLLSSAEAMGVSPVALFIAITAGWALSGITSPFTATTLLTGSFAGKSALHVGLKWNGAYALVTGTLLTLWAVGFGLWA</sequence>
<feature type="transmembrane region" description="Helical" evidence="2">
    <location>
        <begin position="457"/>
        <end position="477"/>
    </location>
</feature>
<reference evidence="3" key="1">
    <citation type="submission" date="2022-06" db="EMBL/GenBank/DDBJ databases">
        <title>Limimaricola sediminis sp. nov., isolated from an intertidal sediment.</title>
        <authorList>
            <person name="Shao X."/>
        </authorList>
    </citation>
    <scope>NUCLEOTIDE SEQUENCE</scope>
    <source>
        <strain evidence="3">ASW11-118</strain>
    </source>
</reference>
<feature type="transmembrane region" description="Helical" evidence="2">
    <location>
        <begin position="266"/>
        <end position="286"/>
    </location>
</feature>
<feature type="transmembrane region" description="Helical" evidence="2">
    <location>
        <begin position="198"/>
        <end position="220"/>
    </location>
</feature>
<dbReference type="Proteomes" id="UP001139477">
    <property type="component" value="Unassembled WGS sequence"/>
</dbReference>
<keyword evidence="2" id="KW-0472">Membrane</keyword>
<proteinExistence type="predicted"/>
<feature type="transmembrane region" description="Helical" evidence="2">
    <location>
        <begin position="99"/>
        <end position="119"/>
    </location>
</feature>
<dbReference type="AlphaFoldDB" id="A0A9X2FNX8"/>
<feature type="transmembrane region" description="Helical" evidence="2">
    <location>
        <begin position="424"/>
        <end position="445"/>
    </location>
</feature>